<feature type="region of interest" description="Disordered" evidence="1">
    <location>
        <begin position="263"/>
        <end position="293"/>
    </location>
</feature>
<sequence length="816" mass="80971">MLLQPAGDYISAMQPLRLPAASQGQQLHSGTRAAGAAAAAGAALGGGCSSGPRGGGRGAAAGEELLLALADSCELQVWRVPMAVGPGAAVELQGGPQAGTQHGLESEPGPQPLVRAAAYPLPRHALIYSLAWIPGGAAAADAAATAAAACGDGAATVAADSGKWKGAAADAAGSSGHEVQPVILAAGTHQGAIEWYAYEGGAEGGGGSAAAARGAPTAVAAAAPAAGSSSSTRSESLRLLKTTTCGSTQPLVDLHFLPAPASASSSALPSSPAHPPHSRTTGGSSSGGAGTGAGGASLGATAGLWGGDGDGSSSRGMGGRGVLVGLQDASFALTGVIAARNTIQLFDVGTMTHLATVVDPFESHEFVCCCPVAGAARAGSGAPAFSAAAAGASYSASAPASASVDPHVLVVGSVHGSYCTACYQHGLPSLCHHKARSATAALSTLDVRCGRRGLTQRFGLHHRSLYPRLATAREHYIFTSHAGTPLEVYDRRAMSSPLFSLAHLPRPSLGEAHAAAAGPAAAATAPASLGTRPGAGAAARNGAAASTSRRGAGATARPTPSRAISGSAAPMRRQRLAAGRLRRDAAAHGEHEEGDTDGDEEEHEGEGEDALLHDQDQDGEGAAAAEESEPGTPLPPCWVPGYAAAPHEHQGLWLEASEDVLLGRADNGAVFGWDLSTVLGWAAGPDRSGLWHYLWEYGSGGGRGGGDDGGAAAAGPGVVRGYGDGGVEREGLGGQAGEDGEGNEQAGEEEEEEEEEDAAGRQRRLQRHGMPACLGWVECAGTMPVASLSAGNPLALFTLGAEPSGREYLVASVLAP</sequence>
<dbReference type="OrthoDB" id="547428at2759"/>
<protein>
    <submittedName>
        <fullName evidence="2">Uncharacterized protein</fullName>
    </submittedName>
</protein>
<feature type="compositionally biased region" description="Basic and acidic residues" evidence="1">
    <location>
        <begin position="581"/>
        <end position="591"/>
    </location>
</feature>
<feature type="compositionally biased region" description="Acidic residues" evidence="1">
    <location>
        <begin position="592"/>
        <end position="609"/>
    </location>
</feature>
<feature type="region of interest" description="Disordered" evidence="1">
    <location>
        <begin position="525"/>
        <end position="637"/>
    </location>
</feature>
<proteinExistence type="predicted"/>
<evidence type="ECO:0000313" key="3">
    <source>
        <dbReference type="Proteomes" id="UP000650467"/>
    </source>
</evidence>
<dbReference type="AlphaFoldDB" id="A0A835WF74"/>
<feature type="compositionally biased region" description="Gly residues" evidence="1">
    <location>
        <begin position="284"/>
        <end position="293"/>
    </location>
</feature>
<comment type="caution">
    <text evidence="2">The sequence shown here is derived from an EMBL/GenBank/DDBJ whole genome shotgun (WGS) entry which is preliminary data.</text>
</comment>
<dbReference type="EMBL" id="JAEHOC010000001">
    <property type="protein sequence ID" value="KAG2446164.1"/>
    <property type="molecule type" value="Genomic_DNA"/>
</dbReference>
<feature type="compositionally biased region" description="Low complexity" evidence="1">
    <location>
        <begin position="525"/>
        <end position="559"/>
    </location>
</feature>
<gene>
    <name evidence="2" type="ORF">HXX76_000759</name>
</gene>
<dbReference type="Proteomes" id="UP000650467">
    <property type="component" value="Unassembled WGS sequence"/>
</dbReference>
<keyword evidence="3" id="KW-1185">Reference proteome</keyword>
<evidence type="ECO:0000313" key="2">
    <source>
        <dbReference type="EMBL" id="KAG2446164.1"/>
    </source>
</evidence>
<accession>A0A835WF74</accession>
<feature type="region of interest" description="Disordered" evidence="1">
    <location>
        <begin position="721"/>
        <end position="764"/>
    </location>
</feature>
<organism evidence="2 3">
    <name type="scientific">Chlamydomonas incerta</name>
    <dbReference type="NCBI Taxonomy" id="51695"/>
    <lineage>
        <taxon>Eukaryota</taxon>
        <taxon>Viridiplantae</taxon>
        <taxon>Chlorophyta</taxon>
        <taxon>core chlorophytes</taxon>
        <taxon>Chlorophyceae</taxon>
        <taxon>CS clade</taxon>
        <taxon>Chlamydomonadales</taxon>
        <taxon>Chlamydomonadaceae</taxon>
        <taxon>Chlamydomonas</taxon>
    </lineage>
</organism>
<evidence type="ECO:0000256" key="1">
    <source>
        <dbReference type="SAM" id="MobiDB-lite"/>
    </source>
</evidence>
<name>A0A835WF74_CHLIN</name>
<feature type="compositionally biased region" description="Acidic residues" evidence="1">
    <location>
        <begin position="738"/>
        <end position="757"/>
    </location>
</feature>
<reference evidence="2" key="1">
    <citation type="journal article" date="2020" name="bioRxiv">
        <title>Comparative genomics of Chlamydomonas.</title>
        <authorList>
            <person name="Craig R.J."/>
            <person name="Hasan A.R."/>
            <person name="Ness R.W."/>
            <person name="Keightley P.D."/>
        </authorList>
    </citation>
    <scope>NUCLEOTIDE SEQUENCE</scope>
    <source>
        <strain evidence="2">SAG 7.73</strain>
    </source>
</reference>